<evidence type="ECO:0000313" key="4">
    <source>
        <dbReference type="EnsemblMetazoa" id="CapteP220281"/>
    </source>
</evidence>
<reference evidence="4" key="3">
    <citation type="submission" date="2015-06" db="UniProtKB">
        <authorList>
            <consortium name="EnsemblMetazoa"/>
        </authorList>
    </citation>
    <scope>IDENTIFICATION</scope>
</reference>
<reference evidence="3 5" key="2">
    <citation type="journal article" date="2013" name="Nature">
        <title>Insights into bilaterian evolution from three spiralian genomes.</title>
        <authorList>
            <person name="Simakov O."/>
            <person name="Marletaz F."/>
            <person name="Cho S.J."/>
            <person name="Edsinger-Gonzales E."/>
            <person name="Havlak P."/>
            <person name="Hellsten U."/>
            <person name="Kuo D.H."/>
            <person name="Larsson T."/>
            <person name="Lv J."/>
            <person name="Arendt D."/>
            <person name="Savage R."/>
            <person name="Osoegawa K."/>
            <person name="de Jong P."/>
            <person name="Grimwood J."/>
            <person name="Chapman J.A."/>
            <person name="Shapiro H."/>
            <person name="Aerts A."/>
            <person name="Otillar R.P."/>
            <person name="Terry A.Y."/>
            <person name="Boore J.L."/>
            <person name="Grigoriev I.V."/>
            <person name="Lindberg D.R."/>
            <person name="Seaver E.C."/>
            <person name="Weisblat D.A."/>
            <person name="Putnam N.H."/>
            <person name="Rokhsar D.S."/>
        </authorList>
    </citation>
    <scope>NUCLEOTIDE SEQUENCE</scope>
    <source>
        <strain evidence="3 5">I ESC-2004</strain>
    </source>
</reference>
<evidence type="ECO:0000256" key="2">
    <source>
        <dbReference type="SAM" id="MobiDB-lite"/>
    </source>
</evidence>
<protein>
    <submittedName>
        <fullName evidence="3 4">Uncharacterized protein</fullName>
    </submittedName>
</protein>
<proteinExistence type="predicted"/>
<sequence length="211" mass="24157">MPPPQSGNGIAATLLQDNFAVIPRSGVLLNGHVLYLRRSTKKYMKSPTSVARALVDLGYCCLEKLNPLKFQVGELVKKEKVFKKLTNPQEREAFMTICLAVFTLPNERPPSKSLPREPSLSPRSSPPSCHSIPNEDSSRTKMREEFRAKKDQLRSEMRTKITPKLRVLNQKLSRKENTIAQLKDLMKKTSMADELKELRKENSKLRRIQKR</sequence>
<dbReference type="AlphaFoldDB" id="R7UEX7"/>
<dbReference type="HOGENOM" id="CLU_1305903_0_0_1"/>
<name>R7UEX7_CAPTE</name>
<dbReference type="Proteomes" id="UP000014760">
    <property type="component" value="Unassembled WGS sequence"/>
</dbReference>
<dbReference type="EMBL" id="KB302198">
    <property type="protein sequence ID" value="ELU04524.1"/>
    <property type="molecule type" value="Genomic_DNA"/>
</dbReference>
<organism evidence="3">
    <name type="scientific">Capitella teleta</name>
    <name type="common">Polychaete worm</name>
    <dbReference type="NCBI Taxonomy" id="283909"/>
    <lineage>
        <taxon>Eukaryota</taxon>
        <taxon>Metazoa</taxon>
        <taxon>Spiralia</taxon>
        <taxon>Lophotrochozoa</taxon>
        <taxon>Annelida</taxon>
        <taxon>Polychaeta</taxon>
        <taxon>Sedentaria</taxon>
        <taxon>Scolecida</taxon>
        <taxon>Capitellidae</taxon>
        <taxon>Capitella</taxon>
    </lineage>
</organism>
<keyword evidence="1" id="KW-0175">Coiled coil</keyword>
<keyword evidence="5" id="KW-1185">Reference proteome</keyword>
<dbReference type="EMBL" id="AMQN01008096">
    <property type="status" value="NOT_ANNOTATED_CDS"/>
    <property type="molecule type" value="Genomic_DNA"/>
</dbReference>
<evidence type="ECO:0000256" key="1">
    <source>
        <dbReference type="SAM" id="Coils"/>
    </source>
</evidence>
<accession>R7UEX7</accession>
<evidence type="ECO:0000313" key="5">
    <source>
        <dbReference type="Proteomes" id="UP000014760"/>
    </source>
</evidence>
<feature type="compositionally biased region" description="Basic and acidic residues" evidence="2">
    <location>
        <begin position="136"/>
        <end position="159"/>
    </location>
</feature>
<gene>
    <name evidence="3" type="ORF">CAPTEDRAFT_220281</name>
</gene>
<dbReference type="EnsemblMetazoa" id="CapteT220281">
    <property type="protein sequence ID" value="CapteP220281"/>
    <property type="gene ID" value="CapteG220281"/>
</dbReference>
<evidence type="ECO:0000313" key="3">
    <source>
        <dbReference type="EMBL" id="ELU04524.1"/>
    </source>
</evidence>
<feature type="compositionally biased region" description="Low complexity" evidence="2">
    <location>
        <begin position="111"/>
        <end position="128"/>
    </location>
</feature>
<feature type="coiled-coil region" evidence="1">
    <location>
        <begin position="165"/>
        <end position="211"/>
    </location>
</feature>
<feature type="region of interest" description="Disordered" evidence="2">
    <location>
        <begin position="108"/>
        <end position="162"/>
    </location>
</feature>
<reference evidence="5" key="1">
    <citation type="submission" date="2012-12" db="EMBL/GenBank/DDBJ databases">
        <authorList>
            <person name="Hellsten U."/>
            <person name="Grimwood J."/>
            <person name="Chapman J.A."/>
            <person name="Shapiro H."/>
            <person name="Aerts A."/>
            <person name="Otillar R.P."/>
            <person name="Terry A.Y."/>
            <person name="Boore J.L."/>
            <person name="Simakov O."/>
            <person name="Marletaz F."/>
            <person name="Cho S.-J."/>
            <person name="Edsinger-Gonzales E."/>
            <person name="Havlak P."/>
            <person name="Kuo D.-H."/>
            <person name="Larsson T."/>
            <person name="Lv J."/>
            <person name="Arendt D."/>
            <person name="Savage R."/>
            <person name="Osoegawa K."/>
            <person name="de Jong P."/>
            <person name="Lindberg D.R."/>
            <person name="Seaver E.C."/>
            <person name="Weisblat D.A."/>
            <person name="Putnam N.H."/>
            <person name="Grigoriev I.V."/>
            <person name="Rokhsar D.S."/>
        </authorList>
    </citation>
    <scope>NUCLEOTIDE SEQUENCE</scope>
    <source>
        <strain evidence="5">I ESC-2004</strain>
    </source>
</reference>